<evidence type="ECO:0000313" key="3">
    <source>
        <dbReference type="Proteomes" id="UP000315295"/>
    </source>
</evidence>
<evidence type="ECO:0000256" key="1">
    <source>
        <dbReference type="SAM" id="MobiDB-lite"/>
    </source>
</evidence>
<sequence>MRSSPATPKTRLASIVGPLPTTTSPSRSRPRAISTATIMPPPSLSWQQKREEQTKDIVDNVEAPPTPLVQSLCIPPSSLAPSLGRRDGSVAELSATKKILRYKWLIWAKKKMTAWVDPNWEIGF</sequence>
<accession>A0A540NNZ9</accession>
<gene>
    <name evidence="2" type="ORF">C1H46_001641</name>
</gene>
<proteinExistence type="predicted"/>
<dbReference type="Proteomes" id="UP000315295">
    <property type="component" value="Unassembled WGS sequence"/>
</dbReference>
<feature type="region of interest" description="Disordered" evidence="1">
    <location>
        <begin position="1"/>
        <end position="54"/>
    </location>
</feature>
<evidence type="ECO:0000313" key="2">
    <source>
        <dbReference type="EMBL" id="TQE12768.1"/>
    </source>
</evidence>
<organism evidence="2 3">
    <name type="scientific">Malus baccata</name>
    <name type="common">Siberian crab apple</name>
    <name type="synonym">Pyrus baccata</name>
    <dbReference type="NCBI Taxonomy" id="106549"/>
    <lineage>
        <taxon>Eukaryota</taxon>
        <taxon>Viridiplantae</taxon>
        <taxon>Streptophyta</taxon>
        <taxon>Embryophyta</taxon>
        <taxon>Tracheophyta</taxon>
        <taxon>Spermatophyta</taxon>
        <taxon>Magnoliopsida</taxon>
        <taxon>eudicotyledons</taxon>
        <taxon>Gunneridae</taxon>
        <taxon>Pentapetalae</taxon>
        <taxon>rosids</taxon>
        <taxon>fabids</taxon>
        <taxon>Rosales</taxon>
        <taxon>Rosaceae</taxon>
        <taxon>Amygdaloideae</taxon>
        <taxon>Maleae</taxon>
        <taxon>Malus</taxon>
    </lineage>
</organism>
<name>A0A540NNZ9_MALBA</name>
<reference evidence="2 3" key="1">
    <citation type="journal article" date="2019" name="G3 (Bethesda)">
        <title>Sequencing of a Wild Apple (Malus baccata) Genome Unravels the Differences Between Cultivated and Wild Apple Species Regarding Disease Resistance and Cold Tolerance.</title>
        <authorList>
            <person name="Chen X."/>
        </authorList>
    </citation>
    <scope>NUCLEOTIDE SEQUENCE [LARGE SCALE GENOMIC DNA]</scope>
    <source>
        <strain evidence="3">cv. Shandingzi</strain>
        <tissue evidence="2">Leaves</tissue>
    </source>
</reference>
<protein>
    <submittedName>
        <fullName evidence="2">Uncharacterized protein</fullName>
    </submittedName>
</protein>
<dbReference type="AlphaFoldDB" id="A0A540NNZ9"/>
<dbReference type="EMBL" id="VIEB01000016">
    <property type="protein sequence ID" value="TQE12768.1"/>
    <property type="molecule type" value="Genomic_DNA"/>
</dbReference>
<keyword evidence="3" id="KW-1185">Reference proteome</keyword>
<comment type="caution">
    <text evidence="2">The sequence shown here is derived from an EMBL/GenBank/DDBJ whole genome shotgun (WGS) entry which is preliminary data.</text>
</comment>